<feature type="domain" description="PD-(D/E)XK nuclease-like" evidence="2">
    <location>
        <begin position="159"/>
        <end position="394"/>
    </location>
</feature>
<accession>A0A6A6F286</accession>
<proteinExistence type="predicted"/>
<evidence type="ECO:0000313" key="4">
    <source>
        <dbReference type="Proteomes" id="UP000799539"/>
    </source>
</evidence>
<evidence type="ECO:0000259" key="2">
    <source>
        <dbReference type="Pfam" id="PF20516"/>
    </source>
</evidence>
<dbReference type="Pfam" id="PF20516">
    <property type="entry name" value="PDDEXK_12"/>
    <property type="match status" value="1"/>
</dbReference>
<sequence length="409" mass="45582">MDPNAVTPRKQRRRNVKGESAVIEGHDDDEEEPTPRPHPLSALPLMSPTSIHRPLSTSSPSRTSTSSHSANIESTESRKRKRSTSPSKQRLELNQYAEYALQQRAWGRVDELPEEMRALAASMQLISKGRRVLSSEHAHWEQQVGSGIAEEDQLIFAKQGLREETGDVPDLSSVRRVLRRAERNAQCNCSEAAWNSGVHDFLLDMAHRGSRYTDGVLWENITTARIYPSNLLGTRPVCGGSSPERAESKRVDFCIALNMSTSLGKELTSKGILQLNHTDYGGTRYNPIAVSIETKAGAEAGADATLQLTTWVAAQDAFLRRVLEKLGRPNVTIPPLPLVMIQGHQWNFYYAQMKTDATTLWYGGDAFGNTSTLLGIYRIIAGLQRLMQWAETVYKPWFIENIVGPLLDS</sequence>
<dbReference type="EMBL" id="ML992716">
    <property type="protein sequence ID" value="KAF2206651.1"/>
    <property type="molecule type" value="Genomic_DNA"/>
</dbReference>
<dbReference type="InterPro" id="IPR046797">
    <property type="entry name" value="PDDEXK_12"/>
</dbReference>
<feature type="region of interest" description="Disordered" evidence="1">
    <location>
        <begin position="1"/>
        <end position="91"/>
    </location>
</feature>
<organism evidence="3 4">
    <name type="scientific">Cercospora zeae-maydis SCOH1-5</name>
    <dbReference type="NCBI Taxonomy" id="717836"/>
    <lineage>
        <taxon>Eukaryota</taxon>
        <taxon>Fungi</taxon>
        <taxon>Dikarya</taxon>
        <taxon>Ascomycota</taxon>
        <taxon>Pezizomycotina</taxon>
        <taxon>Dothideomycetes</taxon>
        <taxon>Dothideomycetidae</taxon>
        <taxon>Mycosphaerellales</taxon>
        <taxon>Mycosphaerellaceae</taxon>
        <taxon>Cercospora</taxon>
    </lineage>
</organism>
<protein>
    <recommendedName>
        <fullName evidence="2">PD-(D/E)XK nuclease-like domain-containing protein</fullName>
    </recommendedName>
</protein>
<evidence type="ECO:0000256" key="1">
    <source>
        <dbReference type="SAM" id="MobiDB-lite"/>
    </source>
</evidence>
<name>A0A6A6F286_9PEZI</name>
<keyword evidence="4" id="KW-1185">Reference proteome</keyword>
<feature type="compositionally biased region" description="Low complexity" evidence="1">
    <location>
        <begin position="52"/>
        <end position="69"/>
    </location>
</feature>
<reference evidence="3" key="1">
    <citation type="journal article" date="2020" name="Stud. Mycol.">
        <title>101 Dothideomycetes genomes: a test case for predicting lifestyles and emergence of pathogens.</title>
        <authorList>
            <person name="Haridas S."/>
            <person name="Albert R."/>
            <person name="Binder M."/>
            <person name="Bloem J."/>
            <person name="Labutti K."/>
            <person name="Salamov A."/>
            <person name="Andreopoulos B."/>
            <person name="Baker S."/>
            <person name="Barry K."/>
            <person name="Bills G."/>
            <person name="Bluhm B."/>
            <person name="Cannon C."/>
            <person name="Castanera R."/>
            <person name="Culley D."/>
            <person name="Daum C."/>
            <person name="Ezra D."/>
            <person name="Gonzalez J."/>
            <person name="Henrissat B."/>
            <person name="Kuo A."/>
            <person name="Liang C."/>
            <person name="Lipzen A."/>
            <person name="Lutzoni F."/>
            <person name="Magnuson J."/>
            <person name="Mondo S."/>
            <person name="Nolan M."/>
            <person name="Ohm R."/>
            <person name="Pangilinan J."/>
            <person name="Park H.-J."/>
            <person name="Ramirez L."/>
            <person name="Alfaro M."/>
            <person name="Sun H."/>
            <person name="Tritt A."/>
            <person name="Yoshinaga Y."/>
            <person name="Zwiers L.-H."/>
            <person name="Turgeon B."/>
            <person name="Goodwin S."/>
            <person name="Spatafora J."/>
            <person name="Crous P."/>
            <person name="Grigoriev I."/>
        </authorList>
    </citation>
    <scope>NUCLEOTIDE SEQUENCE</scope>
    <source>
        <strain evidence="3">SCOH1-5</strain>
    </source>
</reference>
<dbReference type="Proteomes" id="UP000799539">
    <property type="component" value="Unassembled WGS sequence"/>
</dbReference>
<dbReference type="OrthoDB" id="4161186at2759"/>
<dbReference type="AlphaFoldDB" id="A0A6A6F286"/>
<gene>
    <name evidence="3" type="ORF">CERZMDRAFT_89143</name>
</gene>
<evidence type="ECO:0000313" key="3">
    <source>
        <dbReference type="EMBL" id="KAF2206651.1"/>
    </source>
</evidence>